<dbReference type="Proteomes" id="UP000216020">
    <property type="component" value="Unassembled WGS sequence"/>
</dbReference>
<keyword evidence="3" id="KW-1185">Reference proteome</keyword>
<feature type="transmembrane region" description="Helical" evidence="1">
    <location>
        <begin position="96"/>
        <end position="122"/>
    </location>
</feature>
<dbReference type="OrthoDB" id="10019014at2"/>
<feature type="transmembrane region" description="Helical" evidence="1">
    <location>
        <begin position="20"/>
        <end position="41"/>
    </location>
</feature>
<dbReference type="EMBL" id="NEVM01000005">
    <property type="protein sequence ID" value="OZI31003.1"/>
    <property type="molecule type" value="Genomic_DNA"/>
</dbReference>
<keyword evidence="1" id="KW-0472">Membrane</keyword>
<keyword evidence="1" id="KW-0812">Transmembrane</keyword>
<proteinExistence type="predicted"/>
<gene>
    <name evidence="2" type="ORF">CAL29_23935</name>
</gene>
<comment type="caution">
    <text evidence="2">The sequence shown here is derived from an EMBL/GenBank/DDBJ whole genome shotgun (WGS) entry which is preliminary data.</text>
</comment>
<dbReference type="RefSeq" id="WP_094855418.1">
    <property type="nucleotide sequence ID" value="NZ_NEVM01000005.1"/>
</dbReference>
<reference evidence="3" key="1">
    <citation type="submission" date="2017-05" db="EMBL/GenBank/DDBJ databases">
        <title>Complete and WGS of Bordetella genogroups.</title>
        <authorList>
            <person name="Spilker T."/>
            <person name="Lipuma J."/>
        </authorList>
    </citation>
    <scope>NUCLEOTIDE SEQUENCE [LARGE SCALE GENOMIC DNA]</scope>
    <source>
        <strain evidence="3">AU16122</strain>
    </source>
</reference>
<accession>A0A261S3F3</accession>
<protein>
    <submittedName>
        <fullName evidence="2">Uncharacterized protein</fullName>
    </submittedName>
</protein>
<evidence type="ECO:0000313" key="3">
    <source>
        <dbReference type="Proteomes" id="UP000216020"/>
    </source>
</evidence>
<feature type="transmembrane region" description="Helical" evidence="1">
    <location>
        <begin position="61"/>
        <end position="84"/>
    </location>
</feature>
<keyword evidence="1" id="KW-1133">Transmembrane helix</keyword>
<organism evidence="2 3">
    <name type="scientific">Bordetella genomosp. 10</name>
    <dbReference type="NCBI Taxonomy" id="1416804"/>
    <lineage>
        <taxon>Bacteria</taxon>
        <taxon>Pseudomonadati</taxon>
        <taxon>Pseudomonadota</taxon>
        <taxon>Betaproteobacteria</taxon>
        <taxon>Burkholderiales</taxon>
        <taxon>Alcaligenaceae</taxon>
        <taxon>Bordetella</taxon>
    </lineage>
</organism>
<dbReference type="AlphaFoldDB" id="A0A261S3F3"/>
<evidence type="ECO:0000256" key="1">
    <source>
        <dbReference type="SAM" id="Phobius"/>
    </source>
</evidence>
<feature type="transmembrane region" description="Helical" evidence="1">
    <location>
        <begin position="128"/>
        <end position="151"/>
    </location>
</feature>
<name>A0A261S3F3_9BORD</name>
<evidence type="ECO:0000313" key="2">
    <source>
        <dbReference type="EMBL" id="OZI31003.1"/>
    </source>
</evidence>
<sequence>MSKSISYDRRFNPDDAWRQALAIGASGGLAEVAVVALYGAATGHSASAVAAGVSEAVGLPHSAVAGFLVHMLLSFGLGAVLARVLARVFKGEMRPLALYAGLPVVLAAIWAFNFFVLLPWLSPSFVHMLPYGVSLFSKLMFGLSAAIAVHLQSTSGMGTARHPGQALA</sequence>